<dbReference type="PROSITE" id="PS50022">
    <property type="entry name" value="FA58C_3"/>
    <property type="match status" value="3"/>
</dbReference>
<protein>
    <submittedName>
        <fullName evidence="6">Discoidin domain-containing protein</fullName>
    </submittedName>
</protein>
<dbReference type="SUPFAM" id="SSF51445">
    <property type="entry name" value="(Trans)glycosidases"/>
    <property type="match status" value="1"/>
</dbReference>
<dbReference type="InterPro" id="IPR006311">
    <property type="entry name" value="TAT_signal"/>
</dbReference>
<dbReference type="SUPFAM" id="SSF49303">
    <property type="entry name" value="beta-Galactosidase/glucuronidase domain"/>
    <property type="match status" value="3"/>
</dbReference>
<dbReference type="PANTHER" id="PTHR43536:SF1">
    <property type="entry name" value="MANNOSYLGLYCOPROTEIN ENDO-BETA-MANNOSIDASE"/>
    <property type="match status" value="1"/>
</dbReference>
<keyword evidence="7" id="KW-1185">Reference proteome</keyword>
<comment type="caution">
    <text evidence="6">The sequence shown here is derived from an EMBL/GenBank/DDBJ whole genome shotgun (WGS) entry which is preliminary data.</text>
</comment>
<dbReference type="Gene3D" id="2.60.40.10">
    <property type="entry name" value="Immunoglobulins"/>
    <property type="match status" value="3"/>
</dbReference>
<dbReference type="PROSITE" id="PS51318">
    <property type="entry name" value="TAT"/>
    <property type="match status" value="1"/>
</dbReference>
<evidence type="ECO:0000256" key="2">
    <source>
        <dbReference type="ARBA" id="ARBA00022801"/>
    </source>
</evidence>
<accession>A0ABV1W5V2</accession>
<dbReference type="InterPro" id="IPR013783">
    <property type="entry name" value="Ig-like_fold"/>
</dbReference>
<dbReference type="Pfam" id="PF22666">
    <property type="entry name" value="Glyco_hydro_2_N2"/>
    <property type="match status" value="1"/>
</dbReference>
<dbReference type="EMBL" id="JBEPCU010000394">
    <property type="protein sequence ID" value="MER6979574.1"/>
    <property type="molecule type" value="Genomic_DNA"/>
</dbReference>
<evidence type="ECO:0000313" key="6">
    <source>
        <dbReference type="EMBL" id="MER6979574.1"/>
    </source>
</evidence>
<dbReference type="SUPFAM" id="SSF49785">
    <property type="entry name" value="Galactose-binding domain-like"/>
    <property type="match status" value="4"/>
</dbReference>
<feature type="region of interest" description="Disordered" evidence="4">
    <location>
        <begin position="774"/>
        <end position="798"/>
    </location>
</feature>
<dbReference type="InterPro" id="IPR006102">
    <property type="entry name" value="Ig-like_GH2"/>
</dbReference>
<dbReference type="Gene3D" id="3.20.20.80">
    <property type="entry name" value="Glycosidases"/>
    <property type="match status" value="1"/>
</dbReference>
<dbReference type="Pfam" id="PF00703">
    <property type="entry name" value="Glyco_hydro_2"/>
    <property type="match status" value="1"/>
</dbReference>
<evidence type="ECO:0000256" key="4">
    <source>
        <dbReference type="SAM" id="MobiDB-lite"/>
    </source>
</evidence>
<evidence type="ECO:0000313" key="7">
    <source>
        <dbReference type="Proteomes" id="UP001458415"/>
    </source>
</evidence>
<dbReference type="Pfam" id="PF18368">
    <property type="entry name" value="Ig_GlcNase"/>
    <property type="match status" value="1"/>
</dbReference>
<dbReference type="InterPro" id="IPR041351">
    <property type="entry name" value="Ig_GlcNase"/>
</dbReference>
<dbReference type="InterPro" id="IPR000421">
    <property type="entry name" value="FA58C"/>
</dbReference>
<gene>
    <name evidence="6" type="ORF">ABT317_21985</name>
</gene>
<feature type="domain" description="F5/8 type C" evidence="5">
    <location>
        <begin position="610"/>
        <end position="761"/>
    </location>
</feature>
<keyword evidence="2" id="KW-0378">Hydrolase</keyword>
<dbReference type="InterPro" id="IPR036156">
    <property type="entry name" value="Beta-gal/glucu_dom_sf"/>
</dbReference>
<dbReference type="Pfam" id="PF00754">
    <property type="entry name" value="F5_F8_type_C"/>
    <property type="match status" value="2"/>
</dbReference>
<evidence type="ECO:0000259" key="5">
    <source>
        <dbReference type="PROSITE" id="PS50022"/>
    </source>
</evidence>
<comment type="similarity">
    <text evidence="1">Belongs to the glycosyl hydrolase 2 family.</text>
</comment>
<dbReference type="InterPro" id="IPR017853">
    <property type="entry name" value="GH"/>
</dbReference>
<evidence type="ECO:0000256" key="3">
    <source>
        <dbReference type="ARBA" id="ARBA00023295"/>
    </source>
</evidence>
<dbReference type="InterPro" id="IPR008979">
    <property type="entry name" value="Galactose-bd-like_sf"/>
</dbReference>
<dbReference type="Gene3D" id="2.60.120.260">
    <property type="entry name" value="Galactose-binding domain-like"/>
    <property type="match status" value="3"/>
</dbReference>
<dbReference type="InterPro" id="IPR054593">
    <property type="entry name" value="Beta-mannosidase-like_N2"/>
</dbReference>
<dbReference type="PANTHER" id="PTHR43536">
    <property type="entry name" value="MANNOSYLGLYCOPROTEIN ENDO-BETA-MANNOSIDASE"/>
    <property type="match status" value="1"/>
</dbReference>
<dbReference type="Pfam" id="PF22633">
    <property type="entry name" value="F5_F8_type_C_2"/>
    <property type="match status" value="1"/>
</dbReference>
<sequence>MAEQPHTPLPSRRSIVVAGSTLLAGFSLGAALPGTSSAAERGGSPLAPASATELATYRPVQVSSTDYAPTPGEFVVDRITSAGVRGTGWRAAAGDPQWISVDLQADCQVTWIRLTFEADASDPVFTPPATGNWADGTTGKEILSSYARDFVVETSRDQKSWTSVYRTTAGTGGVVNIQLPQPVTARWVRMTARKRSSDNPLGLNGFEVFGTTMGHRPSATGWTDWGTHHGDVPALAVADDGTVPVESGWMLTMDDWAEGDGPVISKATVDTTGWLPATVPGTVLATLVDQGKLPDPVSGLNNLHIPEALSRHSWWYKRDFDLPRGLQTGAGRRVWLEFDGINHQAEIWLNGQHVGGLVYPFARSAHDITGFLAAKGKNALAVKITPMPVPGSPGDKGPAGESWVDAGAGQMNLNSPTYLASSGWDWMPAVRDRVAGIWNHVRLRSTGHIVIGDPRVDTVLPGLPDTSTAELTIVVPVRNGDTSDHKAAVSAAFDDVQVSKTVTVPAGQSIDVVFAPDAFNRLRLRNPKLWWPNGLGNPDLHDLTLVAQVDGAESDRRTTRFGIRQFGYDYDVPLPFVASTDAYTQSVDLGRQQARYLRIRCLTRATGWGSSLWALSVFDSSRPGTDLALHAGATASSVDEDDHGPGNATDGNPGTRWSSAFQDDQWIQVDLGSMQSFDRVDLVWEQAYARTYVVQLSADGSAWTDAKSVDNTAVPLPFNSGDASLQVEDFTPLTARFVRLDCGLRNTSWGNSLWSLSVIDSTEPGTDLALHRKATASTEDPDHPAAGATDGNPGTRWSSQYEDHQWIQVDLGSAQRFDQVAIVWEQAYPKTYTIQVSDDGNTWTDVKSVTNTPDPLKISVNGVRVLARGGNWGWDELLRRMPGARMDAAVRMHRDMNFTMIRNWVGSSNREEFYASCDEHGILVWNDFPNAWSMDPPNHDAFNAIARDTVLRYRIHPCVVVWCGANEGNPPAAIDQGMRDAVQQQAPGILYQNNSAGGIVTGGGPYGWVEPEKYYDPSTYGSNGFGFHTEIGMPVVSTAASLRNMVGDETEWPIQGAWYYHDWSERGNQAPQNYKAAIEARLGAAQDLDDFARKAQFVNYENTRAMFEAWNARLWDDASGLMLWMSHPAWHSTVWQTYDYDFDVNGTYYGARTACEPLHVQADPSTGQVLAVNHTRAQVKGARVTAHLYDLSGHQLGHIRDATVDVSPSATARVFAVGWTDNLPDLHLLRLNLQDGAGRTLSRNTYWRYRTPAAMKALTTAEPVKVTASVTHLSRSGARHELTATIHNRGPAVAAMVRLSLLDDDGGNRVLPTLYSHNYLWLLPGESQTVTLSWPATALPAGRPSLQVQAYNSRPTTARSQ</sequence>
<organism evidence="6 7">
    <name type="scientific">Streptomyces carpinensis</name>
    <dbReference type="NCBI Taxonomy" id="66369"/>
    <lineage>
        <taxon>Bacteria</taxon>
        <taxon>Bacillati</taxon>
        <taxon>Actinomycetota</taxon>
        <taxon>Actinomycetes</taxon>
        <taxon>Kitasatosporales</taxon>
        <taxon>Streptomycetaceae</taxon>
        <taxon>Streptomyces</taxon>
    </lineage>
</organism>
<proteinExistence type="inferred from homology"/>
<dbReference type="InterPro" id="IPR043534">
    <property type="entry name" value="EBDG/EBM"/>
</dbReference>
<reference evidence="6 7" key="1">
    <citation type="submission" date="2024-06" db="EMBL/GenBank/DDBJ databases">
        <title>The Natural Products Discovery Center: Release of the First 8490 Sequenced Strains for Exploring Actinobacteria Biosynthetic Diversity.</title>
        <authorList>
            <person name="Kalkreuter E."/>
            <person name="Kautsar S.A."/>
            <person name="Yang D."/>
            <person name="Bader C.D."/>
            <person name="Teijaro C.N."/>
            <person name="Fluegel L."/>
            <person name="Davis C.M."/>
            <person name="Simpson J.R."/>
            <person name="Lauterbach L."/>
            <person name="Steele A.D."/>
            <person name="Gui C."/>
            <person name="Meng S."/>
            <person name="Li G."/>
            <person name="Viehrig K."/>
            <person name="Ye F."/>
            <person name="Su P."/>
            <person name="Kiefer A.F."/>
            <person name="Nichols A."/>
            <person name="Cepeda A.J."/>
            <person name="Yan W."/>
            <person name="Fan B."/>
            <person name="Jiang Y."/>
            <person name="Adhikari A."/>
            <person name="Zheng C.-J."/>
            <person name="Schuster L."/>
            <person name="Cowan T.M."/>
            <person name="Smanski M.J."/>
            <person name="Chevrette M.G."/>
            <person name="De Carvalho L.P.S."/>
            <person name="Shen B."/>
        </authorList>
    </citation>
    <scope>NUCLEOTIDE SEQUENCE [LARGE SCALE GENOMIC DNA]</scope>
    <source>
        <strain evidence="6 7">NPDC000634</strain>
    </source>
</reference>
<evidence type="ECO:0000256" key="1">
    <source>
        <dbReference type="ARBA" id="ARBA00007401"/>
    </source>
</evidence>
<feature type="region of interest" description="Disordered" evidence="4">
    <location>
        <begin position="634"/>
        <end position="655"/>
    </location>
</feature>
<dbReference type="Proteomes" id="UP001458415">
    <property type="component" value="Unassembled WGS sequence"/>
</dbReference>
<dbReference type="RefSeq" id="WP_086725988.1">
    <property type="nucleotide sequence ID" value="NZ_MUBM01000113.1"/>
</dbReference>
<name>A0ABV1W5V2_9ACTN</name>
<feature type="domain" description="F5/8 type C" evidence="5">
    <location>
        <begin position="790"/>
        <end position="848"/>
    </location>
</feature>
<feature type="domain" description="F5/8 type C" evidence="5">
    <location>
        <begin position="49"/>
        <end position="211"/>
    </location>
</feature>
<keyword evidence="3" id="KW-0326">Glycosidase</keyword>